<dbReference type="GO" id="GO:0005509">
    <property type="term" value="F:calcium ion binding"/>
    <property type="evidence" value="ECO:0007669"/>
    <property type="project" value="InterPro"/>
</dbReference>
<accession>A0A8R1EE85</accession>
<dbReference type="GO" id="GO:0098797">
    <property type="term" value="C:plasma membrane protein complex"/>
    <property type="evidence" value="ECO:0007669"/>
    <property type="project" value="TreeGrafter"/>
</dbReference>
<dbReference type="InterPro" id="IPR011992">
    <property type="entry name" value="EF-hand-dom_pair"/>
</dbReference>
<feature type="domain" description="EF-hand" evidence="6">
    <location>
        <begin position="254"/>
        <end position="289"/>
    </location>
</feature>
<dbReference type="GO" id="GO:1903569">
    <property type="term" value="P:positive regulation of protein localization to ciliary membrane"/>
    <property type="evidence" value="ECO:0007669"/>
    <property type="project" value="TreeGrafter"/>
</dbReference>
<dbReference type="PROSITE" id="PS50222">
    <property type="entry name" value="EF_HAND_2"/>
    <property type="match status" value="1"/>
</dbReference>
<dbReference type="Gene3D" id="1.10.238.10">
    <property type="entry name" value="EF-hand"/>
    <property type="match status" value="1"/>
</dbReference>
<keyword evidence="5" id="KW-0472">Membrane</keyword>
<evidence type="ECO:0000256" key="1">
    <source>
        <dbReference type="ARBA" id="ARBA00004370"/>
    </source>
</evidence>
<dbReference type="PROSITE" id="PS00018">
    <property type="entry name" value="EF_HAND_1"/>
    <property type="match status" value="1"/>
</dbReference>
<evidence type="ECO:0000313" key="8">
    <source>
        <dbReference type="Proteomes" id="UP000005237"/>
    </source>
</evidence>
<evidence type="ECO:0000256" key="2">
    <source>
        <dbReference type="ARBA" id="ARBA00022723"/>
    </source>
</evidence>
<evidence type="ECO:0000256" key="4">
    <source>
        <dbReference type="ARBA" id="ARBA00022837"/>
    </source>
</evidence>
<dbReference type="PANTHER" id="PTHR46819:SF1">
    <property type="entry name" value="EF-HAND CALCIUM-BINDING DOMAIN-CONTAINING PROTEIN 7"/>
    <property type="match status" value="1"/>
</dbReference>
<organism evidence="7 8">
    <name type="scientific">Caenorhabditis japonica</name>
    <dbReference type="NCBI Taxonomy" id="281687"/>
    <lineage>
        <taxon>Eukaryota</taxon>
        <taxon>Metazoa</taxon>
        <taxon>Ecdysozoa</taxon>
        <taxon>Nematoda</taxon>
        <taxon>Chromadorea</taxon>
        <taxon>Rhabditida</taxon>
        <taxon>Rhabditina</taxon>
        <taxon>Rhabditomorpha</taxon>
        <taxon>Rhabditoidea</taxon>
        <taxon>Rhabditidae</taxon>
        <taxon>Peloderinae</taxon>
        <taxon>Caenorhabditis</taxon>
    </lineage>
</organism>
<name>A0A8R1EE85_CAEJA</name>
<protein>
    <submittedName>
        <fullName evidence="7">EF-hand domain-containing protein</fullName>
    </submittedName>
</protein>
<dbReference type="InterPro" id="IPR052266">
    <property type="entry name" value="Miro-EF-hand_domain"/>
</dbReference>
<dbReference type="AlphaFoldDB" id="A0A8R1EE85"/>
<keyword evidence="4" id="KW-0106">Calcium</keyword>
<dbReference type="InterPro" id="IPR018247">
    <property type="entry name" value="EF_Hand_1_Ca_BS"/>
</dbReference>
<reference evidence="8" key="1">
    <citation type="submission" date="2010-08" db="EMBL/GenBank/DDBJ databases">
        <authorList>
            <consortium name="Caenorhabditis japonica Sequencing Consortium"/>
            <person name="Wilson R.K."/>
        </authorList>
    </citation>
    <scope>NUCLEOTIDE SEQUENCE [LARGE SCALE GENOMIC DNA]</scope>
    <source>
        <strain evidence="8">DF5081</strain>
    </source>
</reference>
<reference evidence="7" key="2">
    <citation type="submission" date="2022-06" db="UniProtKB">
        <authorList>
            <consortium name="EnsemblMetazoa"/>
        </authorList>
    </citation>
    <scope>IDENTIFICATION</scope>
    <source>
        <strain evidence="7">DF5081</strain>
    </source>
</reference>
<keyword evidence="8" id="KW-1185">Reference proteome</keyword>
<dbReference type="SUPFAM" id="SSF47473">
    <property type="entry name" value="EF-hand"/>
    <property type="match status" value="1"/>
</dbReference>
<evidence type="ECO:0000313" key="7">
    <source>
        <dbReference type="EnsemblMetazoa" id="CJA33065c.1"/>
    </source>
</evidence>
<evidence type="ECO:0000259" key="6">
    <source>
        <dbReference type="PROSITE" id="PS50222"/>
    </source>
</evidence>
<sequence>MSRELLDVSNTDGLTNGEFRRIYRKIMGDTKERVSIRQAYTILNCSGRNITSAHLKKQWPLQGDKISVDRLFDIYEKAEEVILEGEEFEQAILLKDFVNDSGYVDIAALLQETNSSKVEVMSKLLEPDEGNDEAPSPLKFRGYMTVYPKVQCICYTIDVAEPTFCEIILSLANNSDVPRDRFLNDLFLIVYNMHDELIGITRHVLSDGHYSTGMMTVNSGDKVMIFGMGTTMDRKKSTTERVVLIEENSKLSKRFRATLMNIFDSFDIDQDGVLNKNEMNFYTLACGDSELTDDDWDIYMDTFDNRDGGLTMSGFIKVHEMEALDPEGNAAADLWHSLYCLGYDTQLSAIFGCSYDIVARISRPMRIEPRLQYVVKEHRAFILESLYRLGEPDERFEMRPRLFRTDYFGLLIAKREERFANETYRMILTKREHIKINFPHQVDQLIRLADSDSDWVLIASYTVTDPDAQLEYNLEKVVERSASSATSPLA</sequence>
<dbReference type="PANTHER" id="PTHR46819">
    <property type="entry name" value="EF-HAND CALCIUM-BINDING DOMAIN-CONTAINING PROTEIN 7"/>
    <property type="match status" value="1"/>
</dbReference>
<comment type="subcellular location">
    <subcellularLocation>
        <location evidence="1">Membrane</location>
    </subcellularLocation>
</comment>
<keyword evidence="2" id="KW-0479">Metal-binding</keyword>
<evidence type="ECO:0000256" key="5">
    <source>
        <dbReference type="ARBA" id="ARBA00023136"/>
    </source>
</evidence>
<dbReference type="EnsemblMetazoa" id="CJA33065c.1">
    <property type="protein sequence ID" value="CJA33065c.1"/>
    <property type="gene ID" value="WBGene00208912"/>
</dbReference>
<dbReference type="Proteomes" id="UP000005237">
    <property type="component" value="Unassembled WGS sequence"/>
</dbReference>
<evidence type="ECO:0000256" key="3">
    <source>
        <dbReference type="ARBA" id="ARBA00022737"/>
    </source>
</evidence>
<dbReference type="GO" id="GO:0060170">
    <property type="term" value="C:ciliary membrane"/>
    <property type="evidence" value="ECO:0007669"/>
    <property type="project" value="TreeGrafter"/>
</dbReference>
<keyword evidence="3" id="KW-0677">Repeat</keyword>
<dbReference type="InterPro" id="IPR002048">
    <property type="entry name" value="EF_hand_dom"/>
</dbReference>
<proteinExistence type="predicted"/>